<dbReference type="STRING" id="545694.TREPR_0833"/>
<dbReference type="InterPro" id="IPR027417">
    <property type="entry name" value="P-loop_NTPase"/>
</dbReference>
<dbReference type="GO" id="GO:0005886">
    <property type="term" value="C:plasma membrane"/>
    <property type="evidence" value="ECO:0007669"/>
    <property type="project" value="UniProtKB-ARBA"/>
</dbReference>
<dbReference type="SMART" id="SM00382">
    <property type="entry name" value="AAA"/>
    <property type="match status" value="1"/>
</dbReference>
<dbReference type="SUPFAM" id="SSF52540">
    <property type="entry name" value="P-loop containing nucleoside triphosphate hydrolases"/>
    <property type="match status" value="1"/>
</dbReference>
<accession>F5YIR1</accession>
<keyword evidence="4" id="KW-0813">Transport</keyword>
<keyword evidence="5" id="KW-1003">Cell membrane</keyword>
<comment type="similarity">
    <text evidence="2">Belongs to the ABC transporter superfamily.</text>
</comment>
<evidence type="ECO:0000256" key="7">
    <source>
        <dbReference type="ARBA" id="ARBA00022840"/>
    </source>
</evidence>
<evidence type="ECO:0000256" key="3">
    <source>
        <dbReference type="ARBA" id="ARBA00020019"/>
    </source>
</evidence>
<reference evidence="13" key="1">
    <citation type="submission" date="2009-12" db="EMBL/GenBank/DDBJ databases">
        <title>Complete sequence of Treponema primitia strain ZAS-2.</title>
        <authorList>
            <person name="Tetu S.G."/>
            <person name="Matson E."/>
            <person name="Ren Q."/>
            <person name="Seshadri R."/>
            <person name="Elbourne L."/>
            <person name="Hassan K.A."/>
            <person name="Durkin A."/>
            <person name="Radune D."/>
            <person name="Mohamoud Y."/>
            <person name="Shay R."/>
            <person name="Jin S."/>
            <person name="Zhang X."/>
            <person name="Lucey K."/>
            <person name="Ballor N.R."/>
            <person name="Ottesen E."/>
            <person name="Rosenthal R."/>
            <person name="Allen A."/>
            <person name="Leadbetter J.R."/>
            <person name="Paulsen I.T."/>
        </authorList>
    </citation>
    <scope>NUCLEOTIDE SEQUENCE [LARGE SCALE GENOMIC DNA]</scope>
    <source>
        <strain evidence="13">ATCC BAA-887 / DSM 12427 / ZAS-2</strain>
    </source>
</reference>
<evidence type="ECO:0000256" key="6">
    <source>
        <dbReference type="ARBA" id="ARBA00022741"/>
    </source>
</evidence>
<dbReference type="InterPro" id="IPR041701">
    <property type="entry name" value="MetN_ABC"/>
</dbReference>
<dbReference type="SMART" id="SM00930">
    <property type="entry name" value="NIL"/>
    <property type="match status" value="1"/>
</dbReference>
<dbReference type="Proteomes" id="UP000009223">
    <property type="component" value="Chromosome"/>
</dbReference>
<keyword evidence="7 12" id="KW-0067">ATP-binding</keyword>
<dbReference type="PROSITE" id="PS00211">
    <property type="entry name" value="ABC_TRANSPORTER_1"/>
    <property type="match status" value="1"/>
</dbReference>
<evidence type="ECO:0000256" key="4">
    <source>
        <dbReference type="ARBA" id="ARBA00022448"/>
    </source>
</evidence>
<dbReference type="Gene3D" id="3.30.70.260">
    <property type="match status" value="1"/>
</dbReference>
<dbReference type="PANTHER" id="PTHR43166">
    <property type="entry name" value="AMINO ACID IMPORT ATP-BINDING PROTEIN"/>
    <property type="match status" value="1"/>
</dbReference>
<dbReference type="eggNOG" id="COG1135">
    <property type="taxonomic scope" value="Bacteria"/>
</dbReference>
<dbReference type="KEGG" id="tpi:TREPR_0833"/>
<gene>
    <name evidence="12" type="ordered locus">TREPR_0833</name>
</gene>
<dbReference type="GO" id="GO:0016887">
    <property type="term" value="F:ATP hydrolysis activity"/>
    <property type="evidence" value="ECO:0007669"/>
    <property type="project" value="InterPro"/>
</dbReference>
<dbReference type="AlphaFoldDB" id="F5YIR1"/>
<dbReference type="GO" id="GO:0006865">
    <property type="term" value="P:amino acid transport"/>
    <property type="evidence" value="ECO:0007669"/>
    <property type="project" value="UniProtKB-KW"/>
</dbReference>
<evidence type="ECO:0000256" key="9">
    <source>
        <dbReference type="ARBA" id="ARBA00022970"/>
    </source>
</evidence>
<dbReference type="PROSITE" id="PS50893">
    <property type="entry name" value="ABC_TRANSPORTER_2"/>
    <property type="match status" value="1"/>
</dbReference>
<evidence type="ECO:0000256" key="10">
    <source>
        <dbReference type="ARBA" id="ARBA00023136"/>
    </source>
</evidence>
<dbReference type="InterPro" id="IPR003439">
    <property type="entry name" value="ABC_transporter-like_ATP-bd"/>
</dbReference>
<dbReference type="FunFam" id="3.40.50.300:FF:000056">
    <property type="entry name" value="Cell division ATP-binding protein FtsE"/>
    <property type="match status" value="1"/>
</dbReference>
<feature type="domain" description="ABC transporter" evidence="11">
    <location>
        <begin position="6"/>
        <end position="246"/>
    </location>
</feature>
<dbReference type="Pfam" id="PF00005">
    <property type="entry name" value="ABC_tran"/>
    <property type="match status" value="1"/>
</dbReference>
<dbReference type="CDD" id="cd03258">
    <property type="entry name" value="ABC_MetN_methionine_transporter"/>
    <property type="match status" value="1"/>
</dbReference>
<dbReference type="PANTHER" id="PTHR43166:SF30">
    <property type="entry name" value="METHIONINE IMPORT ATP-BINDING PROTEIN METN"/>
    <property type="match status" value="1"/>
</dbReference>
<comment type="function">
    <text evidence="1">Part of the ABC transporter FtsEX involved in cellular division. Important for assembly or stability of the septal ring.</text>
</comment>
<dbReference type="HOGENOM" id="CLU_000604_1_3_12"/>
<dbReference type="EMBL" id="CP001843">
    <property type="protein sequence ID" value="AEF84266.1"/>
    <property type="molecule type" value="Genomic_DNA"/>
</dbReference>
<keyword evidence="6" id="KW-0547">Nucleotide-binding</keyword>
<name>F5YIR1_TREPZ</name>
<evidence type="ECO:0000256" key="1">
    <source>
        <dbReference type="ARBA" id="ARBA00002579"/>
    </source>
</evidence>
<dbReference type="InterPro" id="IPR018449">
    <property type="entry name" value="NIL_domain"/>
</dbReference>
<dbReference type="InterPro" id="IPR017871">
    <property type="entry name" value="ABC_transporter-like_CS"/>
</dbReference>
<dbReference type="InterPro" id="IPR050086">
    <property type="entry name" value="MetN_ABC_transporter-like"/>
</dbReference>
<dbReference type="SUPFAM" id="SSF55021">
    <property type="entry name" value="ACT-like"/>
    <property type="match status" value="1"/>
</dbReference>
<keyword evidence="9" id="KW-0029">Amino-acid transport</keyword>
<keyword evidence="10" id="KW-0472">Membrane</keyword>
<keyword evidence="12" id="KW-0378">Hydrolase</keyword>
<keyword evidence="8" id="KW-1278">Translocase</keyword>
<proteinExistence type="inferred from homology"/>
<sequence length="349" mass="38427">MTGKMIQLTNVTKTFGGNGNPAVEAVKNVSLTVEDGEIFGVIGFSGAGKSTLVRCINMLERPDSGTVIVNGQNLTALPDRELRLARRNMGMIFQHFNLFRSRTVAEKIAFPLKYRGATKKQIADRVEELLNLVDLTDKEKVYPSQLSGGQKQRVGIARALASNPSVLLCDEATSALDPQTTQSILALLRDLNKKLGLTIIIITHEMNVVKSISTRAAVMDRGEVIEQGSIFDIFSNPSHRITKDFVATTSNLQKIYDLIREDSPIIRLKPNQILARFSYTGRNTVEALISNASILFNVKINIIFGDLDIIQDTPMGGLINIIDGEPEAVEKAIQWITEKGVRVEVIKHG</sequence>
<evidence type="ECO:0000256" key="2">
    <source>
        <dbReference type="ARBA" id="ARBA00005417"/>
    </source>
</evidence>
<dbReference type="Gene3D" id="3.40.50.300">
    <property type="entry name" value="P-loop containing nucleotide triphosphate hydrolases"/>
    <property type="match status" value="1"/>
</dbReference>
<evidence type="ECO:0000256" key="8">
    <source>
        <dbReference type="ARBA" id="ARBA00022967"/>
    </source>
</evidence>
<keyword evidence="13" id="KW-1185">Reference proteome</keyword>
<evidence type="ECO:0000313" key="13">
    <source>
        <dbReference type="Proteomes" id="UP000009223"/>
    </source>
</evidence>
<dbReference type="InterPro" id="IPR045865">
    <property type="entry name" value="ACT-like_dom_sf"/>
</dbReference>
<evidence type="ECO:0000259" key="11">
    <source>
        <dbReference type="PROSITE" id="PS50893"/>
    </source>
</evidence>
<organism evidence="12 13">
    <name type="scientific">Treponema primitia (strain ATCC BAA-887 / DSM 12427 / ZAS-2)</name>
    <dbReference type="NCBI Taxonomy" id="545694"/>
    <lineage>
        <taxon>Bacteria</taxon>
        <taxon>Pseudomonadati</taxon>
        <taxon>Spirochaetota</taxon>
        <taxon>Spirochaetia</taxon>
        <taxon>Spirochaetales</taxon>
        <taxon>Treponemataceae</taxon>
        <taxon>Treponema</taxon>
    </lineage>
</organism>
<dbReference type="Pfam" id="PF09383">
    <property type="entry name" value="NIL"/>
    <property type="match status" value="1"/>
</dbReference>
<evidence type="ECO:0000256" key="5">
    <source>
        <dbReference type="ARBA" id="ARBA00022475"/>
    </source>
</evidence>
<dbReference type="GO" id="GO:0005524">
    <property type="term" value="F:ATP binding"/>
    <property type="evidence" value="ECO:0007669"/>
    <property type="project" value="UniProtKB-KW"/>
</dbReference>
<evidence type="ECO:0000313" key="12">
    <source>
        <dbReference type="EMBL" id="AEF84266.1"/>
    </source>
</evidence>
<dbReference type="InterPro" id="IPR003593">
    <property type="entry name" value="AAA+_ATPase"/>
</dbReference>
<protein>
    <recommendedName>
        <fullName evidence="3">Cell division ATP-binding protein FtsE</fullName>
    </recommendedName>
</protein>
<reference evidence="12 13" key="2">
    <citation type="journal article" date="2011" name="ISME J.">
        <title>RNA-seq reveals cooperative metabolic interactions between two termite-gut spirochete species in co-culture.</title>
        <authorList>
            <person name="Rosenthal A.Z."/>
            <person name="Matson E.G."/>
            <person name="Eldar A."/>
            <person name="Leadbetter J.R."/>
        </authorList>
    </citation>
    <scope>NUCLEOTIDE SEQUENCE [LARGE SCALE GENOMIC DNA]</scope>
    <source>
        <strain evidence="13">ATCC BAA-887 / DSM 12427 / ZAS-2</strain>
    </source>
</reference>